<evidence type="ECO:0000259" key="3">
    <source>
        <dbReference type="PROSITE" id="PS50157"/>
    </source>
</evidence>
<dbReference type="GO" id="GO:0008270">
    <property type="term" value="F:zinc ion binding"/>
    <property type="evidence" value="ECO:0007669"/>
    <property type="project" value="UniProtKB-KW"/>
</dbReference>
<name>A0AAE1N9P6_9FABA</name>
<dbReference type="SUPFAM" id="SSF57667">
    <property type="entry name" value="beta-beta-alpha zinc fingers"/>
    <property type="match status" value="1"/>
</dbReference>
<proteinExistence type="predicted"/>
<keyword evidence="1" id="KW-0863">Zinc-finger</keyword>
<feature type="compositionally biased region" description="Basic and acidic residues" evidence="2">
    <location>
        <begin position="178"/>
        <end position="191"/>
    </location>
</feature>
<dbReference type="GO" id="GO:0006355">
    <property type="term" value="P:regulation of DNA-templated transcription"/>
    <property type="evidence" value="ECO:0007669"/>
    <property type="project" value="InterPro"/>
</dbReference>
<reference evidence="4" key="1">
    <citation type="submission" date="2023-10" db="EMBL/GenBank/DDBJ databases">
        <title>Chromosome-level genome of the transformable northern wattle, Acacia crassicarpa.</title>
        <authorList>
            <person name="Massaro I."/>
            <person name="Sinha N.R."/>
            <person name="Poethig S."/>
            <person name="Leichty A.R."/>
        </authorList>
    </citation>
    <scope>NUCLEOTIDE SEQUENCE</scope>
    <source>
        <strain evidence="4">Acra3RX</strain>
        <tissue evidence="4">Leaf</tissue>
    </source>
</reference>
<keyword evidence="5" id="KW-1185">Reference proteome</keyword>
<dbReference type="PROSITE" id="PS00028">
    <property type="entry name" value="ZINC_FINGER_C2H2_1"/>
    <property type="match status" value="2"/>
</dbReference>
<dbReference type="InterPro" id="IPR044303">
    <property type="entry name" value="ZAT1/4/9"/>
</dbReference>
<dbReference type="Proteomes" id="UP001293593">
    <property type="component" value="Unassembled WGS sequence"/>
</dbReference>
<comment type="caution">
    <text evidence="4">The sequence shown here is derived from an EMBL/GenBank/DDBJ whole genome shotgun (WGS) entry which is preliminary data.</text>
</comment>
<dbReference type="AlphaFoldDB" id="A0AAE1N9P6"/>
<evidence type="ECO:0000313" key="4">
    <source>
        <dbReference type="EMBL" id="KAK4285157.1"/>
    </source>
</evidence>
<dbReference type="PROSITE" id="PS50157">
    <property type="entry name" value="ZINC_FINGER_C2H2_2"/>
    <property type="match status" value="1"/>
</dbReference>
<dbReference type="InterPro" id="IPR036236">
    <property type="entry name" value="Znf_C2H2_sf"/>
</dbReference>
<organism evidence="4 5">
    <name type="scientific">Acacia crassicarpa</name>
    <name type="common">northern wattle</name>
    <dbReference type="NCBI Taxonomy" id="499986"/>
    <lineage>
        <taxon>Eukaryota</taxon>
        <taxon>Viridiplantae</taxon>
        <taxon>Streptophyta</taxon>
        <taxon>Embryophyta</taxon>
        <taxon>Tracheophyta</taxon>
        <taxon>Spermatophyta</taxon>
        <taxon>Magnoliopsida</taxon>
        <taxon>eudicotyledons</taxon>
        <taxon>Gunneridae</taxon>
        <taxon>Pentapetalae</taxon>
        <taxon>rosids</taxon>
        <taxon>fabids</taxon>
        <taxon>Fabales</taxon>
        <taxon>Fabaceae</taxon>
        <taxon>Caesalpinioideae</taxon>
        <taxon>mimosoid clade</taxon>
        <taxon>Acacieae</taxon>
        <taxon>Acacia</taxon>
    </lineage>
</organism>
<dbReference type="Pfam" id="PF13912">
    <property type="entry name" value="zf-C2H2_6"/>
    <property type="match status" value="3"/>
</dbReference>
<dbReference type="InterPro" id="IPR013087">
    <property type="entry name" value="Znf_C2H2_type"/>
</dbReference>
<dbReference type="SMART" id="SM00355">
    <property type="entry name" value="ZnF_C2H2"/>
    <property type="match status" value="3"/>
</dbReference>
<gene>
    <name evidence="4" type="ORF">QN277_001892</name>
</gene>
<keyword evidence="1" id="KW-0862">Zinc</keyword>
<feature type="domain" description="C2H2-type" evidence="3">
    <location>
        <begin position="262"/>
        <end position="284"/>
    </location>
</feature>
<evidence type="ECO:0000256" key="2">
    <source>
        <dbReference type="SAM" id="MobiDB-lite"/>
    </source>
</evidence>
<accession>A0AAE1N9P6</accession>
<sequence>MGKKKKINNNGGKMCMICKRWFASGKAVGGHMKAHFVKLPIPPKPAPISPIADQVPSKVYKVDVNGGSSSTHQCPEQNFHPMNHQDFAERDLKLVDDDQGSAESDQSYMTRKRFKRSFRKIDDPTTRELIMWPPSKTKVDEDNNPKQTGLIFDSCFPALDAALTLMLLSKEKWPQGKELSIKKKQKVKDNENEQEDSYAEDHSNGGGRPLECEMGTKVFGSYQALGGHKASHKKFIKNDEWEVDGEFDEENGDDVLEDPKLFKCPHCSKVLGSSQGLGRHKKIHFPNAMKFGANDIDLNSPTCSSGRY</sequence>
<dbReference type="EMBL" id="JAWXYG010000001">
    <property type="protein sequence ID" value="KAK4285157.1"/>
    <property type="molecule type" value="Genomic_DNA"/>
</dbReference>
<dbReference type="PANTHER" id="PTHR46326">
    <property type="entry name" value="ZINC FINGER PROTEIN ZAT1-RELATED"/>
    <property type="match status" value="1"/>
</dbReference>
<feature type="region of interest" description="Disordered" evidence="2">
    <location>
        <begin position="178"/>
        <end position="210"/>
    </location>
</feature>
<protein>
    <recommendedName>
        <fullName evidence="3">C2H2-type domain-containing protein</fullName>
    </recommendedName>
</protein>
<evidence type="ECO:0000313" key="5">
    <source>
        <dbReference type="Proteomes" id="UP001293593"/>
    </source>
</evidence>
<evidence type="ECO:0000256" key="1">
    <source>
        <dbReference type="PROSITE-ProRule" id="PRU00042"/>
    </source>
</evidence>
<keyword evidence="1" id="KW-0479">Metal-binding</keyword>
<dbReference type="PANTHER" id="PTHR46326:SF10">
    <property type="entry name" value="C2H2 AND C2HC ZINC FINGER PROTEIN"/>
    <property type="match status" value="1"/>
</dbReference>
<dbReference type="Gene3D" id="3.30.160.60">
    <property type="entry name" value="Classic Zinc Finger"/>
    <property type="match status" value="1"/>
</dbReference>